<dbReference type="Gene3D" id="2.40.160.210">
    <property type="entry name" value="Acyl-CoA thioesterase, double hotdog domain"/>
    <property type="match status" value="1"/>
</dbReference>
<reference evidence="4" key="1">
    <citation type="submission" date="2018-05" db="EMBL/GenBank/DDBJ databases">
        <title>Genome sequencing of Phenylobacterium sp. HYN0004.</title>
        <authorList>
            <person name="Yi H."/>
            <person name="Baek C."/>
        </authorList>
    </citation>
    <scope>NUCLEOTIDE SEQUENCE [LARGE SCALE GENOMIC DNA]</scope>
    <source>
        <strain evidence="4">HYN0004</strain>
    </source>
</reference>
<dbReference type="OrthoDB" id="7059210at2"/>
<dbReference type="EMBL" id="CP029479">
    <property type="protein sequence ID" value="AWM77704.1"/>
    <property type="molecule type" value="Genomic_DNA"/>
</dbReference>
<proteinExistence type="predicted"/>
<protein>
    <submittedName>
        <fullName evidence="3">Thioesterase family protein</fullName>
    </submittedName>
</protein>
<dbReference type="InterPro" id="IPR049450">
    <property type="entry name" value="ACOT8-like_C"/>
</dbReference>
<accession>A0A2Z3I2N2</accession>
<dbReference type="InterPro" id="IPR029069">
    <property type="entry name" value="HotDog_dom_sf"/>
</dbReference>
<dbReference type="AlphaFoldDB" id="A0A2Z3I2N2"/>
<dbReference type="SUPFAM" id="SSF54637">
    <property type="entry name" value="Thioesterase/thiol ester dehydrase-isomerase"/>
    <property type="match status" value="2"/>
</dbReference>
<dbReference type="Proteomes" id="UP000247763">
    <property type="component" value="Chromosome"/>
</dbReference>
<organism evidence="3 4">
    <name type="scientific">Phenylobacterium parvum</name>
    <dbReference type="NCBI Taxonomy" id="2201350"/>
    <lineage>
        <taxon>Bacteria</taxon>
        <taxon>Pseudomonadati</taxon>
        <taxon>Pseudomonadota</taxon>
        <taxon>Alphaproteobacteria</taxon>
        <taxon>Caulobacterales</taxon>
        <taxon>Caulobacteraceae</taxon>
        <taxon>Phenylobacterium</taxon>
    </lineage>
</organism>
<dbReference type="Pfam" id="PF13622">
    <property type="entry name" value="4HBT_3"/>
    <property type="match status" value="1"/>
</dbReference>
<feature type="domain" description="Acyl-CoA thioesterase-like N-terminal HotDog" evidence="1">
    <location>
        <begin position="27"/>
        <end position="110"/>
    </location>
</feature>
<keyword evidence="4" id="KW-1185">Reference proteome</keyword>
<dbReference type="InterPro" id="IPR042171">
    <property type="entry name" value="Acyl-CoA_hotdog"/>
</dbReference>
<name>A0A2Z3I2N2_9CAUL</name>
<evidence type="ECO:0000259" key="1">
    <source>
        <dbReference type="Pfam" id="PF13622"/>
    </source>
</evidence>
<dbReference type="RefSeq" id="WP_110450271.1">
    <property type="nucleotide sequence ID" value="NZ_CP029479.1"/>
</dbReference>
<dbReference type="InterPro" id="IPR049449">
    <property type="entry name" value="TesB_ACOT8-like_N"/>
</dbReference>
<evidence type="ECO:0000313" key="4">
    <source>
        <dbReference type="Proteomes" id="UP000247763"/>
    </source>
</evidence>
<evidence type="ECO:0000259" key="2">
    <source>
        <dbReference type="Pfam" id="PF20789"/>
    </source>
</evidence>
<dbReference type="Pfam" id="PF20789">
    <property type="entry name" value="4HBT_3C"/>
    <property type="match status" value="1"/>
</dbReference>
<dbReference type="KEGG" id="phb:HYN04_07975"/>
<sequence length="267" mass="27706">MSDTDATPFRQMLESLAPEAGGLGIDLPGDWLQGRTAYGGLTGALCVEAAARLHPDLPPLRNAHFALAGPASGRLAVQAEVVRQGKSAVVIEASVTGEAGPAARALLTYGVGRDSQVRASGAIPPAVPAPEACPTFFAADRKPSFARHFDVRLAGGARPMTPGAEPRITVWIRHGDGETPDGLPALVALADAIPSPALVLFPEFAPFSTMTWSLDLTSAAPASASGWWLLDSTIDAADGGYASQDMSLWNDAGELVARARQMVAVFI</sequence>
<evidence type="ECO:0000313" key="3">
    <source>
        <dbReference type="EMBL" id="AWM77704.1"/>
    </source>
</evidence>
<gene>
    <name evidence="3" type="ORF">HYN04_07975</name>
</gene>
<feature type="domain" description="Acyl-CoA thioesterase-like C-terminal" evidence="2">
    <location>
        <begin position="130"/>
        <end position="265"/>
    </location>
</feature>